<protein>
    <submittedName>
        <fullName evidence="2">Uncharacterized protein</fullName>
    </submittedName>
</protein>
<accession>A0A853JBL0</accession>
<keyword evidence="3" id="KW-1185">Reference proteome</keyword>
<dbReference type="RefSeq" id="WP_180677947.1">
    <property type="nucleotide sequence ID" value="NZ_JACCKA010000049.1"/>
</dbReference>
<comment type="caution">
    <text evidence="2">The sequence shown here is derived from an EMBL/GenBank/DDBJ whole genome shotgun (WGS) entry which is preliminary data.</text>
</comment>
<feature type="region of interest" description="Disordered" evidence="1">
    <location>
        <begin position="1"/>
        <end position="49"/>
    </location>
</feature>
<evidence type="ECO:0000313" key="3">
    <source>
        <dbReference type="Proteomes" id="UP000578091"/>
    </source>
</evidence>
<dbReference type="EMBL" id="JACCKA010000049">
    <property type="protein sequence ID" value="NZA26152.1"/>
    <property type="molecule type" value="Genomic_DNA"/>
</dbReference>
<evidence type="ECO:0000313" key="2">
    <source>
        <dbReference type="EMBL" id="NZA26152.1"/>
    </source>
</evidence>
<dbReference type="AlphaFoldDB" id="A0A853JBL0"/>
<dbReference type="Proteomes" id="UP000578091">
    <property type="component" value="Unassembled WGS sequence"/>
</dbReference>
<organism evidence="2 3">
    <name type="scientific">Luteimonas salinisoli</name>
    <dbReference type="NCBI Taxonomy" id="2752307"/>
    <lineage>
        <taxon>Bacteria</taxon>
        <taxon>Pseudomonadati</taxon>
        <taxon>Pseudomonadota</taxon>
        <taxon>Gammaproteobacteria</taxon>
        <taxon>Lysobacterales</taxon>
        <taxon>Lysobacteraceae</taxon>
        <taxon>Luteimonas</taxon>
    </lineage>
</organism>
<reference evidence="2 3" key="1">
    <citation type="submission" date="2020-07" db="EMBL/GenBank/DDBJ databases">
        <title>Luteimonas sp. SJ-92.</title>
        <authorList>
            <person name="Huang X.-X."/>
            <person name="Xu L."/>
            <person name="Sun J.-Q."/>
        </authorList>
    </citation>
    <scope>NUCLEOTIDE SEQUENCE [LARGE SCALE GENOMIC DNA]</scope>
    <source>
        <strain evidence="2 3">SJ-92</strain>
    </source>
</reference>
<gene>
    <name evidence="2" type="ORF">H0E84_07115</name>
</gene>
<evidence type="ECO:0000256" key="1">
    <source>
        <dbReference type="SAM" id="MobiDB-lite"/>
    </source>
</evidence>
<name>A0A853JBL0_9GAMM</name>
<proteinExistence type="predicted"/>
<sequence length="67" mass="7400">MNIHVHFQTPVPTPQHGGASAPQPAGGRREYRPRDFGVGYGSSSGYARDRHCLDHLDRSPAPRFRCA</sequence>